<organism evidence="1 2">
    <name type="scientific">Photobacterium frigidiphilum</name>
    <dbReference type="NCBI Taxonomy" id="264736"/>
    <lineage>
        <taxon>Bacteria</taxon>
        <taxon>Pseudomonadati</taxon>
        <taxon>Pseudomonadota</taxon>
        <taxon>Gammaproteobacteria</taxon>
        <taxon>Vibrionales</taxon>
        <taxon>Vibrionaceae</taxon>
        <taxon>Photobacterium</taxon>
    </lineage>
</organism>
<dbReference type="RefSeq" id="WP_107247061.1">
    <property type="nucleotide sequence ID" value="NZ_PYMJ01000094.1"/>
</dbReference>
<name>A0A2T3J5N1_9GAMM</name>
<proteinExistence type="predicted"/>
<dbReference type="AlphaFoldDB" id="A0A2T3J5N1"/>
<sequence length="98" mass="11095">MKRTRNETQWQTLIQNQQTSGLTISNYCQQHQLPTSSFYAFKKKLGLTSNSFVRAKVIQQIEFLEEQPSITLTVGKANVSLPATTSATYLAQILRELS</sequence>
<keyword evidence="2" id="KW-1185">Reference proteome</keyword>
<dbReference type="NCBIfam" id="NF047593">
    <property type="entry name" value="IS66_ISAeme5_TnpA"/>
    <property type="match status" value="1"/>
</dbReference>
<dbReference type="OrthoDB" id="5769209at2"/>
<reference evidence="1 2" key="1">
    <citation type="submission" date="2018-01" db="EMBL/GenBank/DDBJ databases">
        <title>Whole genome sequencing of Histamine producing bacteria.</title>
        <authorList>
            <person name="Butler K."/>
        </authorList>
    </citation>
    <scope>NUCLEOTIDE SEQUENCE [LARGE SCALE GENOMIC DNA]</scope>
    <source>
        <strain evidence="1 2">JCM 12947</strain>
    </source>
</reference>
<comment type="caution">
    <text evidence="1">The sequence shown here is derived from an EMBL/GenBank/DDBJ whole genome shotgun (WGS) entry which is preliminary data.</text>
</comment>
<evidence type="ECO:0000313" key="1">
    <source>
        <dbReference type="EMBL" id="PSU41186.1"/>
    </source>
</evidence>
<evidence type="ECO:0000313" key="2">
    <source>
        <dbReference type="Proteomes" id="UP000240987"/>
    </source>
</evidence>
<protein>
    <recommendedName>
        <fullName evidence="3">IS66 family insertion sequence element accessory protein TnpB</fullName>
    </recommendedName>
</protein>
<gene>
    <name evidence="1" type="ORF">C9J12_29755</name>
</gene>
<dbReference type="Proteomes" id="UP000240987">
    <property type="component" value="Unassembled WGS sequence"/>
</dbReference>
<evidence type="ECO:0008006" key="3">
    <source>
        <dbReference type="Google" id="ProtNLM"/>
    </source>
</evidence>
<accession>A0A2T3J5N1</accession>
<dbReference type="EMBL" id="PYMJ01000094">
    <property type="protein sequence ID" value="PSU41186.1"/>
    <property type="molecule type" value="Genomic_DNA"/>
</dbReference>